<name>A0A4Q9L6Y2_9MICR</name>
<reference evidence="1 2" key="1">
    <citation type="submission" date="2017-12" db="EMBL/GenBank/DDBJ databases">
        <authorList>
            <person name="Pombert J.-F."/>
            <person name="Haag K.L."/>
            <person name="Ebert D."/>
        </authorList>
    </citation>
    <scope>NUCLEOTIDE SEQUENCE [LARGE SCALE GENOMIC DNA]</scope>
    <source>
        <strain evidence="1">FI-OER-3-3</strain>
    </source>
</reference>
<protein>
    <submittedName>
        <fullName evidence="1">Uncharacterized protein</fullName>
    </submittedName>
</protein>
<comment type="caution">
    <text evidence="1">The sequence shown here is derived from an EMBL/GenBank/DDBJ whole genome shotgun (WGS) entry which is preliminary data.</text>
</comment>
<dbReference type="EMBL" id="PITJ01000297">
    <property type="protein sequence ID" value="TBU03419.1"/>
    <property type="molecule type" value="Genomic_DNA"/>
</dbReference>
<accession>A0A4Q9L6Y2</accession>
<gene>
    <name evidence="1" type="ORF">CWI37_0297p0020</name>
</gene>
<dbReference type="VEuPathDB" id="MicrosporidiaDB:CWI37_0297p0020"/>
<evidence type="ECO:0000313" key="1">
    <source>
        <dbReference type="EMBL" id="TBU03419.1"/>
    </source>
</evidence>
<dbReference type="AlphaFoldDB" id="A0A4Q9L6Y2"/>
<proteinExistence type="predicted"/>
<dbReference type="Proteomes" id="UP000292362">
    <property type="component" value="Unassembled WGS sequence"/>
</dbReference>
<evidence type="ECO:0000313" key="2">
    <source>
        <dbReference type="Proteomes" id="UP000292362"/>
    </source>
</evidence>
<sequence>MKAKCPSQINRDKMNKKPEKYLTEKMFIRDKVRKYYTCIIESIDIIGLNFELFENFNDLDYLPDNKIKIDKFYTILYFLEYFRVRYDNKLRNAIKVILYSLIVSDVINTFEIKNISLHFAKQDYFSHKLSKIISQEYFKIIKSEMNSDSPCFLNATQIPEIRKIENVHIIEDIINNIKNVYQQSSLEDAIMCNKNIPERNKDLYLKLLKKDNFKDKIKIFEFLILYLDTILETNTKKIINKDLEITSSFLKYILSINGLEHLKIKDSEIFIEKDICIKNNSIKYFRFSPKNSDNLHCFYELINMMQGLKEINFESTESITFRRSINRFFYITELILCYINKMIQLLKLSEYDENFDFKTTDNDISASKCPSESLKLLFVKYNLSSIKKLCLCFFSISKCDQEALRNLINLRELKMYKIDLQNIFFSELFCTSLEYKIKRLRFVRTNIFERDLTFIANLKKLKELYFKKVIFFRRLTTL</sequence>
<organism evidence="1 2">
    <name type="scientific">Hamiltosporidium tvaerminnensis</name>
    <dbReference type="NCBI Taxonomy" id="1176355"/>
    <lineage>
        <taxon>Eukaryota</taxon>
        <taxon>Fungi</taxon>
        <taxon>Fungi incertae sedis</taxon>
        <taxon>Microsporidia</taxon>
        <taxon>Dubosqiidae</taxon>
        <taxon>Hamiltosporidium</taxon>
    </lineage>
</organism>